<keyword evidence="6" id="KW-0808">Transferase</keyword>
<evidence type="ECO:0000256" key="9">
    <source>
        <dbReference type="ARBA" id="ARBA00022777"/>
    </source>
</evidence>
<dbReference type="SUPFAM" id="SSF47384">
    <property type="entry name" value="Homodimeric domain of signal transducing histidine kinase"/>
    <property type="match status" value="1"/>
</dbReference>
<keyword evidence="5" id="KW-0597">Phosphoprotein</keyword>
<evidence type="ECO:0000256" key="14">
    <source>
        <dbReference type="SAM" id="Phobius"/>
    </source>
</evidence>
<dbReference type="InterPro" id="IPR003594">
    <property type="entry name" value="HATPase_dom"/>
</dbReference>
<dbReference type="SMART" id="SM00387">
    <property type="entry name" value="HATPase_c"/>
    <property type="match status" value="1"/>
</dbReference>
<evidence type="ECO:0000256" key="2">
    <source>
        <dbReference type="ARBA" id="ARBA00004651"/>
    </source>
</evidence>
<comment type="caution">
    <text evidence="17">The sequence shown here is derived from an EMBL/GenBank/DDBJ whole genome shotgun (WGS) entry which is preliminary data.</text>
</comment>
<gene>
    <name evidence="17" type="ORF">GCM10008905_27890</name>
</gene>
<dbReference type="InterPro" id="IPR036890">
    <property type="entry name" value="HATPase_C_sf"/>
</dbReference>
<dbReference type="RefSeq" id="WP_343770613.1">
    <property type="nucleotide sequence ID" value="NZ_BAAACF010000003.1"/>
</dbReference>
<dbReference type="CDD" id="cd00075">
    <property type="entry name" value="HATPase"/>
    <property type="match status" value="1"/>
</dbReference>
<dbReference type="SUPFAM" id="SSF158472">
    <property type="entry name" value="HAMP domain-like"/>
    <property type="match status" value="1"/>
</dbReference>
<keyword evidence="9" id="KW-0418">Kinase</keyword>
<dbReference type="Proteomes" id="UP001500339">
    <property type="component" value="Unassembled WGS sequence"/>
</dbReference>
<protein>
    <recommendedName>
        <fullName evidence="3">histidine kinase</fullName>
        <ecNumber evidence="3">2.7.13.3</ecNumber>
    </recommendedName>
</protein>
<dbReference type="CDD" id="cd00082">
    <property type="entry name" value="HisKA"/>
    <property type="match status" value="1"/>
</dbReference>
<dbReference type="Gene3D" id="1.10.287.130">
    <property type="match status" value="1"/>
</dbReference>
<keyword evidence="10" id="KW-0067">ATP-binding</keyword>
<reference evidence="17 18" key="1">
    <citation type="journal article" date="2019" name="Int. J. Syst. Evol. Microbiol.">
        <title>The Global Catalogue of Microorganisms (GCM) 10K type strain sequencing project: providing services to taxonomists for standard genome sequencing and annotation.</title>
        <authorList>
            <consortium name="The Broad Institute Genomics Platform"/>
            <consortium name="The Broad Institute Genome Sequencing Center for Infectious Disease"/>
            <person name="Wu L."/>
            <person name="Ma J."/>
        </authorList>
    </citation>
    <scope>NUCLEOTIDE SEQUENCE [LARGE SCALE GENOMIC DNA]</scope>
    <source>
        <strain evidence="17 18">JCM 1405</strain>
    </source>
</reference>
<dbReference type="PROSITE" id="PS50885">
    <property type="entry name" value="HAMP"/>
    <property type="match status" value="1"/>
</dbReference>
<sequence length="433" mass="49795">MGKITKKLIKNFLIIMIVIIVLSSFISSFFLSKFYMENQFTQLKIKCENVYDSIKDGTPYRNIDANGILITKDSAYSIGRSRMALMSFLHNNDINSIKDKGTFNHPMGEKYLYSRLDTDIGIIVIFENTKLTSDYLRVINIVLSTVFLMGLAVFIPFILIFGKNFTRPILKLQKASYDISKGNFKADMTIETGDEIEELSLSLKNMTKRLEEKYSLQRDFIANVSHDFKTPLSIIRNYSEAIKDGLVPLDEVKEYSKDIIEEVDKLNNLVMDILELSKLQENKFNLKLENFNLYNFLNSSVNKFKNEVIDFNFNISKDILVYGDKAALERVINNFIDNAIKFSPNSSKIELYVKCNNDDIIITVKDNGIGIEDKMIDEIWNRYYKHSQSGGMGLGLPICSEILKLHNFRYGANSKPGLGSEFYFIISKDYYSK</sequence>
<dbReference type="InterPro" id="IPR004358">
    <property type="entry name" value="Sig_transdc_His_kin-like_C"/>
</dbReference>
<keyword evidence="12" id="KW-0902">Two-component regulatory system</keyword>
<dbReference type="Pfam" id="PF02518">
    <property type="entry name" value="HATPase_c"/>
    <property type="match status" value="1"/>
</dbReference>
<dbReference type="InterPro" id="IPR050398">
    <property type="entry name" value="HssS/ArlS-like"/>
</dbReference>
<dbReference type="Gene3D" id="3.30.565.10">
    <property type="entry name" value="Histidine kinase-like ATPase, C-terminal domain"/>
    <property type="match status" value="1"/>
</dbReference>
<evidence type="ECO:0000313" key="17">
    <source>
        <dbReference type="EMBL" id="GAA0728672.1"/>
    </source>
</evidence>
<keyword evidence="11 14" id="KW-1133">Transmembrane helix</keyword>
<dbReference type="PRINTS" id="PR00344">
    <property type="entry name" value="BCTRLSENSOR"/>
</dbReference>
<evidence type="ECO:0000256" key="1">
    <source>
        <dbReference type="ARBA" id="ARBA00000085"/>
    </source>
</evidence>
<evidence type="ECO:0000259" key="16">
    <source>
        <dbReference type="PROSITE" id="PS50885"/>
    </source>
</evidence>
<accession>A0ABN1J5L4</accession>
<proteinExistence type="predicted"/>
<feature type="domain" description="Histidine kinase" evidence="15">
    <location>
        <begin position="223"/>
        <end position="430"/>
    </location>
</feature>
<keyword evidence="18" id="KW-1185">Reference proteome</keyword>
<keyword evidence="8" id="KW-0547">Nucleotide-binding</keyword>
<dbReference type="InterPro" id="IPR003661">
    <property type="entry name" value="HisK_dim/P_dom"/>
</dbReference>
<keyword evidence="4" id="KW-1003">Cell membrane</keyword>
<evidence type="ECO:0000256" key="4">
    <source>
        <dbReference type="ARBA" id="ARBA00022475"/>
    </source>
</evidence>
<dbReference type="Gene3D" id="6.10.340.10">
    <property type="match status" value="1"/>
</dbReference>
<evidence type="ECO:0000256" key="10">
    <source>
        <dbReference type="ARBA" id="ARBA00022840"/>
    </source>
</evidence>
<dbReference type="Pfam" id="PF00512">
    <property type="entry name" value="HisKA"/>
    <property type="match status" value="1"/>
</dbReference>
<dbReference type="InterPro" id="IPR005467">
    <property type="entry name" value="His_kinase_dom"/>
</dbReference>
<dbReference type="CDD" id="cd06225">
    <property type="entry name" value="HAMP"/>
    <property type="match status" value="1"/>
</dbReference>
<evidence type="ECO:0000256" key="13">
    <source>
        <dbReference type="ARBA" id="ARBA00023136"/>
    </source>
</evidence>
<dbReference type="SMART" id="SM00388">
    <property type="entry name" value="HisKA"/>
    <property type="match status" value="1"/>
</dbReference>
<dbReference type="InterPro" id="IPR036097">
    <property type="entry name" value="HisK_dim/P_sf"/>
</dbReference>
<keyword evidence="7 14" id="KW-0812">Transmembrane</keyword>
<dbReference type="SUPFAM" id="SSF55874">
    <property type="entry name" value="ATPase domain of HSP90 chaperone/DNA topoisomerase II/histidine kinase"/>
    <property type="match status" value="1"/>
</dbReference>
<feature type="transmembrane region" description="Helical" evidence="14">
    <location>
        <begin position="12"/>
        <end position="31"/>
    </location>
</feature>
<dbReference type="PANTHER" id="PTHR45528">
    <property type="entry name" value="SENSOR HISTIDINE KINASE CPXA"/>
    <property type="match status" value="1"/>
</dbReference>
<feature type="transmembrane region" description="Helical" evidence="14">
    <location>
        <begin position="138"/>
        <end position="161"/>
    </location>
</feature>
<evidence type="ECO:0000256" key="8">
    <source>
        <dbReference type="ARBA" id="ARBA00022741"/>
    </source>
</evidence>
<dbReference type="PROSITE" id="PS50109">
    <property type="entry name" value="HIS_KIN"/>
    <property type="match status" value="1"/>
</dbReference>
<organism evidence="17 18">
    <name type="scientific">Clostridium malenominatum</name>
    <dbReference type="NCBI Taxonomy" id="1539"/>
    <lineage>
        <taxon>Bacteria</taxon>
        <taxon>Bacillati</taxon>
        <taxon>Bacillota</taxon>
        <taxon>Clostridia</taxon>
        <taxon>Eubacteriales</taxon>
        <taxon>Clostridiaceae</taxon>
        <taxon>Clostridium</taxon>
    </lineage>
</organism>
<evidence type="ECO:0000256" key="6">
    <source>
        <dbReference type="ARBA" id="ARBA00022679"/>
    </source>
</evidence>
<evidence type="ECO:0000259" key="15">
    <source>
        <dbReference type="PROSITE" id="PS50109"/>
    </source>
</evidence>
<keyword evidence="13 14" id="KW-0472">Membrane</keyword>
<evidence type="ECO:0000256" key="3">
    <source>
        <dbReference type="ARBA" id="ARBA00012438"/>
    </source>
</evidence>
<feature type="domain" description="HAMP" evidence="16">
    <location>
        <begin position="163"/>
        <end position="215"/>
    </location>
</feature>
<evidence type="ECO:0000256" key="7">
    <source>
        <dbReference type="ARBA" id="ARBA00022692"/>
    </source>
</evidence>
<evidence type="ECO:0000256" key="12">
    <source>
        <dbReference type="ARBA" id="ARBA00023012"/>
    </source>
</evidence>
<dbReference type="EC" id="2.7.13.3" evidence="3"/>
<dbReference type="PANTHER" id="PTHR45528:SF1">
    <property type="entry name" value="SENSOR HISTIDINE KINASE CPXA"/>
    <property type="match status" value="1"/>
</dbReference>
<evidence type="ECO:0000256" key="11">
    <source>
        <dbReference type="ARBA" id="ARBA00022989"/>
    </source>
</evidence>
<comment type="catalytic activity">
    <reaction evidence="1">
        <text>ATP + protein L-histidine = ADP + protein N-phospho-L-histidine.</text>
        <dbReference type="EC" id="2.7.13.3"/>
    </reaction>
</comment>
<evidence type="ECO:0000313" key="18">
    <source>
        <dbReference type="Proteomes" id="UP001500339"/>
    </source>
</evidence>
<evidence type="ECO:0000256" key="5">
    <source>
        <dbReference type="ARBA" id="ARBA00022553"/>
    </source>
</evidence>
<name>A0ABN1J5L4_9CLOT</name>
<dbReference type="InterPro" id="IPR003660">
    <property type="entry name" value="HAMP_dom"/>
</dbReference>
<comment type="subcellular location">
    <subcellularLocation>
        <location evidence="2">Cell membrane</location>
        <topology evidence="2">Multi-pass membrane protein</topology>
    </subcellularLocation>
</comment>
<dbReference type="Pfam" id="PF00672">
    <property type="entry name" value="HAMP"/>
    <property type="match status" value="1"/>
</dbReference>
<dbReference type="SMART" id="SM00304">
    <property type="entry name" value="HAMP"/>
    <property type="match status" value="1"/>
</dbReference>
<dbReference type="EMBL" id="BAAACF010000003">
    <property type="protein sequence ID" value="GAA0728672.1"/>
    <property type="molecule type" value="Genomic_DNA"/>
</dbReference>